<dbReference type="STRING" id="243275.TDE_2621"/>
<proteinExistence type="predicted"/>
<name>Q73JF4_TREDE</name>
<evidence type="ECO:0000313" key="2">
    <source>
        <dbReference type="Proteomes" id="UP000008212"/>
    </source>
</evidence>
<reference evidence="1 2" key="1">
    <citation type="journal article" date="2004" name="Proc. Natl. Acad. Sci. U.S.A.">
        <title>Comparison of the genome of the oral pathogen Treponema denticola with other spirochete genomes.</title>
        <authorList>
            <person name="Seshadri R."/>
            <person name="Myers G.S."/>
            <person name="Tettelin H."/>
            <person name="Eisen J.A."/>
            <person name="Heidelberg J.F."/>
            <person name="Dodson R.J."/>
            <person name="Davidsen T.M."/>
            <person name="DeBoy R.T."/>
            <person name="Fouts D.E."/>
            <person name="Haft D.H."/>
            <person name="Selengut J."/>
            <person name="Ren Q."/>
            <person name="Brinkac L.M."/>
            <person name="Madupu R."/>
            <person name="Kolonay J."/>
            <person name="Durkin S.A."/>
            <person name="Daugherty S.C."/>
            <person name="Shetty J."/>
            <person name="Shvartsbeyn A."/>
            <person name="Gebregeorgis E."/>
            <person name="Geer K."/>
            <person name="Tsegaye G."/>
            <person name="Malek J."/>
            <person name="Ayodeji B."/>
            <person name="Shatsman S."/>
            <person name="McLeod M.P."/>
            <person name="Smajs D."/>
            <person name="Howell J.K."/>
            <person name="Pal S."/>
            <person name="Amin A."/>
            <person name="Vashisth P."/>
            <person name="McNeill T.Z."/>
            <person name="Xiang Q."/>
            <person name="Sodergren E."/>
            <person name="Baca E."/>
            <person name="Weinstock G.M."/>
            <person name="Norris S.J."/>
            <person name="Fraser C.M."/>
            <person name="Paulsen I.T."/>
        </authorList>
    </citation>
    <scope>NUCLEOTIDE SEQUENCE [LARGE SCALE GENOMIC DNA]</scope>
    <source>
        <strain evidence="2">ATCC 35405 / DSM 14222 / CIP 103919 / JCM 8153 / KCTC 15104</strain>
    </source>
</reference>
<keyword evidence="2" id="KW-1185">Reference proteome</keyword>
<evidence type="ECO:0000313" key="1">
    <source>
        <dbReference type="EMBL" id="AAS13138.1"/>
    </source>
</evidence>
<dbReference type="Proteomes" id="UP000008212">
    <property type="component" value="Chromosome"/>
</dbReference>
<dbReference type="KEGG" id="tde:TDE_2621"/>
<sequence length="48" mass="5653">MLPIFHLGFRLLQNFYIVLRIKNNASMKTITLFPFCFSNNIIHRGSPK</sequence>
<organism evidence="1 2">
    <name type="scientific">Treponema denticola (strain ATCC 35405 / DSM 14222 / CIP 103919 / JCM 8153 / KCTC 15104)</name>
    <dbReference type="NCBI Taxonomy" id="243275"/>
    <lineage>
        <taxon>Bacteria</taxon>
        <taxon>Pseudomonadati</taxon>
        <taxon>Spirochaetota</taxon>
        <taxon>Spirochaetia</taxon>
        <taxon>Spirochaetales</taxon>
        <taxon>Treponemataceae</taxon>
        <taxon>Treponema</taxon>
    </lineage>
</organism>
<dbReference type="AlphaFoldDB" id="Q73JF4"/>
<dbReference type="HOGENOM" id="CLU_3159003_0_0_12"/>
<protein>
    <submittedName>
        <fullName evidence="1">Uncharacterized protein</fullName>
    </submittedName>
</protein>
<dbReference type="PaxDb" id="243275-TDE_2621"/>
<gene>
    <name evidence="1" type="ordered locus">TDE_2621</name>
</gene>
<dbReference type="EMBL" id="AE017226">
    <property type="protein sequence ID" value="AAS13138.1"/>
    <property type="molecule type" value="Genomic_DNA"/>
</dbReference>
<accession>Q73JF4</accession>